<dbReference type="AlphaFoldDB" id="A0A1Y3EAT3"/>
<evidence type="ECO:0000313" key="2">
    <source>
        <dbReference type="Proteomes" id="UP000243006"/>
    </source>
</evidence>
<dbReference type="Proteomes" id="UP000243006">
    <property type="component" value="Unassembled WGS sequence"/>
</dbReference>
<comment type="caution">
    <text evidence="1">The sequence shown here is derived from an EMBL/GenBank/DDBJ whole genome shotgun (WGS) entry which is preliminary data.</text>
</comment>
<protein>
    <submittedName>
        <fullName evidence="1">Uncharacterized protein</fullName>
    </submittedName>
</protein>
<name>A0A1Y3EAT3_9BILA</name>
<accession>A0A1Y3EAT3</accession>
<organism evidence="1 2">
    <name type="scientific">Trichinella nativa</name>
    <dbReference type="NCBI Taxonomy" id="6335"/>
    <lineage>
        <taxon>Eukaryota</taxon>
        <taxon>Metazoa</taxon>
        <taxon>Ecdysozoa</taxon>
        <taxon>Nematoda</taxon>
        <taxon>Enoplea</taxon>
        <taxon>Dorylaimia</taxon>
        <taxon>Trichinellida</taxon>
        <taxon>Trichinellidae</taxon>
        <taxon>Trichinella</taxon>
    </lineage>
</organism>
<gene>
    <name evidence="1" type="ORF">D917_10329</name>
</gene>
<dbReference type="EMBL" id="LVZM01017752">
    <property type="protein sequence ID" value="OUC42234.1"/>
    <property type="molecule type" value="Genomic_DNA"/>
</dbReference>
<sequence>MSSYLLSCPVLFLHVRKIPVFINATNDVIDNVKIEDLVRELDLIERMTKSASAFSKSGQVYAVKRFMPSARHSELMKFSISCARPAFWQSPNTFDGTFDSESELSVASRTGQICGVKTTTIIYSCAHHGSTFMQIR</sequence>
<reference evidence="1 2" key="1">
    <citation type="submission" date="2015-04" db="EMBL/GenBank/DDBJ databases">
        <title>Draft genome of the roundworm Trichinella nativa.</title>
        <authorList>
            <person name="Mitreva M."/>
        </authorList>
    </citation>
    <scope>NUCLEOTIDE SEQUENCE [LARGE SCALE GENOMIC DNA]</scope>
    <source>
        <strain evidence="1 2">ISS45</strain>
    </source>
</reference>
<proteinExistence type="predicted"/>
<evidence type="ECO:0000313" key="1">
    <source>
        <dbReference type="EMBL" id="OUC42234.1"/>
    </source>
</evidence>